<keyword evidence="7 10" id="KW-0472">Membrane</keyword>
<dbReference type="Pfam" id="PF00504">
    <property type="entry name" value="Chloroa_b-bind"/>
    <property type="match status" value="1"/>
</dbReference>
<comment type="caution">
    <text evidence="11">The sequence shown here is derived from an EMBL/GenBank/DDBJ whole genome shotgun (WGS) entry which is preliminary data.</text>
</comment>
<keyword evidence="3" id="KW-0150">Chloroplast</keyword>
<dbReference type="AlphaFoldDB" id="A0A8T0IW30"/>
<feature type="transmembrane region" description="Helical" evidence="10">
    <location>
        <begin position="208"/>
        <end position="227"/>
    </location>
</feature>
<dbReference type="Proteomes" id="UP000822688">
    <property type="component" value="Chromosome 2"/>
</dbReference>
<dbReference type="EMBL" id="CM026422">
    <property type="protein sequence ID" value="KAG0587365.1"/>
    <property type="molecule type" value="Genomic_DNA"/>
</dbReference>
<evidence type="ECO:0000256" key="8">
    <source>
        <dbReference type="ARBA" id="ARBA00037956"/>
    </source>
</evidence>
<dbReference type="PANTHER" id="PTHR14154">
    <property type="entry name" value="UPF0041 BRAIN PROTEIN 44-RELATED"/>
    <property type="match status" value="1"/>
</dbReference>
<accession>A0A8T0IW30</accession>
<feature type="compositionally biased region" description="Basic and acidic residues" evidence="9">
    <location>
        <begin position="73"/>
        <end position="89"/>
    </location>
</feature>
<keyword evidence="12" id="KW-1185">Reference proteome</keyword>
<name>A0A8T0IW30_CERPU</name>
<dbReference type="InterPro" id="IPR022796">
    <property type="entry name" value="Chloroa_b-bind"/>
</dbReference>
<feature type="region of interest" description="Disordered" evidence="9">
    <location>
        <begin position="53"/>
        <end position="116"/>
    </location>
</feature>
<comment type="similarity">
    <text evidence="8">Belongs to the ELIP/psbS family.</text>
</comment>
<organism evidence="11 12">
    <name type="scientific">Ceratodon purpureus</name>
    <name type="common">Fire moss</name>
    <name type="synonym">Dicranum purpureum</name>
    <dbReference type="NCBI Taxonomy" id="3225"/>
    <lineage>
        <taxon>Eukaryota</taxon>
        <taxon>Viridiplantae</taxon>
        <taxon>Streptophyta</taxon>
        <taxon>Embryophyta</taxon>
        <taxon>Bryophyta</taxon>
        <taxon>Bryophytina</taxon>
        <taxon>Bryopsida</taxon>
        <taxon>Dicranidae</taxon>
        <taxon>Pseudoditrichales</taxon>
        <taxon>Ditrichaceae</taxon>
        <taxon>Ceratodon</taxon>
    </lineage>
</organism>
<feature type="transmembrane region" description="Helical" evidence="10">
    <location>
        <begin position="168"/>
        <end position="187"/>
    </location>
</feature>
<gene>
    <name evidence="11" type="ORF">KC19_2G159300</name>
</gene>
<evidence type="ECO:0000313" key="11">
    <source>
        <dbReference type="EMBL" id="KAG0587365.1"/>
    </source>
</evidence>
<dbReference type="GO" id="GO:0009507">
    <property type="term" value="C:chloroplast"/>
    <property type="evidence" value="ECO:0007669"/>
    <property type="project" value="UniProtKB-SubCell"/>
</dbReference>
<evidence type="ECO:0000256" key="2">
    <source>
        <dbReference type="ARBA" id="ARBA00004229"/>
    </source>
</evidence>
<evidence type="ECO:0000313" key="12">
    <source>
        <dbReference type="Proteomes" id="UP000822688"/>
    </source>
</evidence>
<evidence type="ECO:0000256" key="6">
    <source>
        <dbReference type="ARBA" id="ARBA00022989"/>
    </source>
</evidence>
<evidence type="ECO:0000256" key="5">
    <source>
        <dbReference type="ARBA" id="ARBA00022692"/>
    </source>
</evidence>
<proteinExistence type="inferred from homology"/>
<dbReference type="GO" id="GO:0016020">
    <property type="term" value="C:membrane"/>
    <property type="evidence" value="ECO:0007669"/>
    <property type="project" value="UniProtKB-SubCell"/>
</dbReference>
<sequence>MAAMMSQTSATAAIGGISALPSRVAGLSSQSRTHAFRLRPSLQAGRVRCEAGDNLRKASVSPNPIDNATKKTITKEDVLEHQAKDESEQRSIFGEKPTSGSPYGRPEVERRPETGDTSPWSVFAFDGAAPETINGRLAMVGFVWALVGEKITGLSVIDQVFSPGSTGLIWFLASVQILTYASLVPIFNAKESTDARSFGPFNAKAERWNGRAAMIGFFSLIVTEAFLQAPILKLFVNNVVPPV</sequence>
<evidence type="ECO:0000256" key="1">
    <source>
        <dbReference type="ARBA" id="ARBA00004141"/>
    </source>
</evidence>
<keyword evidence="5 10" id="KW-0812">Transmembrane</keyword>
<dbReference type="SUPFAM" id="SSF103511">
    <property type="entry name" value="Chlorophyll a-b binding protein"/>
    <property type="match status" value="1"/>
</dbReference>
<keyword evidence="6 10" id="KW-1133">Transmembrane helix</keyword>
<evidence type="ECO:0000256" key="7">
    <source>
        <dbReference type="ARBA" id="ARBA00023136"/>
    </source>
</evidence>
<evidence type="ECO:0000256" key="9">
    <source>
        <dbReference type="SAM" id="MobiDB-lite"/>
    </source>
</evidence>
<protein>
    <submittedName>
        <fullName evidence="11">Uncharacterized protein</fullName>
    </submittedName>
</protein>
<keyword evidence="4" id="KW-0934">Plastid</keyword>
<evidence type="ECO:0000256" key="3">
    <source>
        <dbReference type="ARBA" id="ARBA00022528"/>
    </source>
</evidence>
<evidence type="ECO:0000256" key="4">
    <source>
        <dbReference type="ARBA" id="ARBA00022640"/>
    </source>
</evidence>
<reference evidence="11" key="1">
    <citation type="submission" date="2020-06" db="EMBL/GenBank/DDBJ databases">
        <title>WGS assembly of Ceratodon purpureus strain R40.</title>
        <authorList>
            <person name="Carey S.B."/>
            <person name="Jenkins J."/>
            <person name="Shu S."/>
            <person name="Lovell J.T."/>
            <person name="Sreedasyam A."/>
            <person name="Maumus F."/>
            <person name="Tiley G.P."/>
            <person name="Fernandez-Pozo N."/>
            <person name="Barry K."/>
            <person name="Chen C."/>
            <person name="Wang M."/>
            <person name="Lipzen A."/>
            <person name="Daum C."/>
            <person name="Saski C.A."/>
            <person name="Payton A.C."/>
            <person name="Mcbreen J.C."/>
            <person name="Conrad R.E."/>
            <person name="Kollar L.M."/>
            <person name="Olsson S."/>
            <person name="Huttunen S."/>
            <person name="Landis J.B."/>
            <person name="Wickett N.J."/>
            <person name="Johnson M.G."/>
            <person name="Rensing S.A."/>
            <person name="Grimwood J."/>
            <person name="Schmutz J."/>
            <person name="Mcdaniel S.F."/>
        </authorList>
    </citation>
    <scope>NUCLEOTIDE SEQUENCE</scope>
    <source>
        <strain evidence="11">R40</strain>
    </source>
</reference>
<comment type="subcellular location">
    <subcellularLocation>
        <location evidence="1">Membrane</location>
        <topology evidence="1">Multi-pass membrane protein</topology>
    </subcellularLocation>
    <subcellularLocation>
        <location evidence="2">Plastid</location>
        <location evidence="2">Chloroplast</location>
    </subcellularLocation>
</comment>
<evidence type="ECO:0000256" key="10">
    <source>
        <dbReference type="SAM" id="Phobius"/>
    </source>
</evidence>